<dbReference type="PANTHER" id="PTHR48025:SF1">
    <property type="entry name" value="RRM DOMAIN-CONTAINING PROTEIN"/>
    <property type="match status" value="1"/>
</dbReference>
<dbReference type="Proteomes" id="UP000774326">
    <property type="component" value="Unassembled WGS sequence"/>
</dbReference>
<reference evidence="5" key="1">
    <citation type="journal article" date="2021" name="Open Biol.">
        <title>Shared evolutionary footprints suggest mitochondrial oxidative damage underlies multiple complex I losses in fungi.</title>
        <authorList>
            <person name="Schikora-Tamarit M.A."/>
            <person name="Marcet-Houben M."/>
            <person name="Nosek J."/>
            <person name="Gabaldon T."/>
        </authorList>
    </citation>
    <scope>NUCLEOTIDE SEQUENCE</scope>
    <source>
        <strain evidence="5">CBS2887</strain>
    </source>
</reference>
<feature type="compositionally biased region" description="Polar residues" evidence="3">
    <location>
        <begin position="84"/>
        <end position="95"/>
    </location>
</feature>
<dbReference type="InterPro" id="IPR012677">
    <property type="entry name" value="Nucleotide-bd_a/b_plait_sf"/>
</dbReference>
<dbReference type="Gene3D" id="3.30.70.330">
    <property type="match status" value="3"/>
</dbReference>
<evidence type="ECO:0000313" key="5">
    <source>
        <dbReference type="EMBL" id="KAH3685645.1"/>
    </source>
</evidence>
<evidence type="ECO:0000259" key="4">
    <source>
        <dbReference type="PROSITE" id="PS50102"/>
    </source>
</evidence>
<dbReference type="GO" id="GO:0003729">
    <property type="term" value="F:mRNA binding"/>
    <property type="evidence" value="ECO:0007669"/>
    <property type="project" value="TreeGrafter"/>
</dbReference>
<dbReference type="SUPFAM" id="SSF54928">
    <property type="entry name" value="RNA-binding domain, RBD"/>
    <property type="match status" value="2"/>
</dbReference>
<evidence type="ECO:0000256" key="1">
    <source>
        <dbReference type="ARBA" id="ARBA00022884"/>
    </source>
</evidence>
<dbReference type="InterPro" id="IPR035979">
    <property type="entry name" value="RBD_domain_sf"/>
</dbReference>
<evidence type="ECO:0000256" key="2">
    <source>
        <dbReference type="PROSITE-ProRule" id="PRU00176"/>
    </source>
</evidence>
<feature type="region of interest" description="Disordered" evidence="3">
    <location>
        <begin position="165"/>
        <end position="236"/>
    </location>
</feature>
<keyword evidence="6" id="KW-1185">Reference proteome</keyword>
<comment type="caution">
    <text evidence="5">The sequence shown here is derived from an EMBL/GenBank/DDBJ whole genome shotgun (WGS) entry which is preliminary data.</text>
</comment>
<dbReference type="EMBL" id="JAEUBG010001852">
    <property type="protein sequence ID" value="KAH3685645.1"/>
    <property type="molecule type" value="Genomic_DNA"/>
</dbReference>
<feature type="domain" description="RRM" evidence="4">
    <location>
        <begin position="356"/>
        <end position="431"/>
    </location>
</feature>
<sequence>MSYNEGPRESRYIYSISNRTHGTNKTSISLQDSADRSEENRDYQRERSPSRRSDNYSYRDRQPDRRNFRDSRDYRDSRGPRDSSYGTSKSNRNYGNSIFVGGVPYECDSMTLKNHFAGIGNVIRADIVTQNGRHRGMGTVEFSSKEEVNDAIAKFDHTDLMGREIFVRQDNPPPTQGSRFDGPPRDRYERDSRDRGRDRYDRGGFRDSGRDRFDRGDRDRYPPRRDERGPPRREGPIYEVFVGNLPFSVNWQRLKDIFKEVGDVSHADVKLDDRGNSRGYGVVSFRNHEGVVSAVEKLNQTVVDDRTIDVREGRHNSAPGQQVPSSSAYVPAQAANEDVDMDNFVDGFEPSEEPSDAVYVKNLTAATSDDDLKELFGAVSAVSRAGIKRTEGETVEAVVQFVDSEATNAAISTLNNYDYGSFKLSVTFARKL</sequence>
<feature type="compositionally biased region" description="Basic and acidic residues" evidence="3">
    <location>
        <begin position="1"/>
        <end position="11"/>
    </location>
</feature>
<feature type="compositionally biased region" description="Basic and acidic residues" evidence="3">
    <location>
        <begin position="33"/>
        <end position="81"/>
    </location>
</feature>
<feature type="compositionally biased region" description="Polar residues" evidence="3">
    <location>
        <begin position="15"/>
        <end position="32"/>
    </location>
</feature>
<dbReference type="PROSITE" id="PS50102">
    <property type="entry name" value="RRM"/>
    <property type="match status" value="3"/>
</dbReference>
<evidence type="ECO:0000256" key="3">
    <source>
        <dbReference type="SAM" id="MobiDB-lite"/>
    </source>
</evidence>
<dbReference type="OrthoDB" id="3978355at2759"/>
<feature type="domain" description="RRM" evidence="4">
    <location>
        <begin position="238"/>
        <end position="315"/>
    </location>
</feature>
<organism evidence="5 6">
    <name type="scientific">Wickerhamomyces pijperi</name>
    <name type="common">Yeast</name>
    <name type="synonym">Pichia pijperi</name>
    <dbReference type="NCBI Taxonomy" id="599730"/>
    <lineage>
        <taxon>Eukaryota</taxon>
        <taxon>Fungi</taxon>
        <taxon>Dikarya</taxon>
        <taxon>Ascomycota</taxon>
        <taxon>Saccharomycotina</taxon>
        <taxon>Saccharomycetes</taxon>
        <taxon>Phaffomycetales</taxon>
        <taxon>Wickerhamomycetaceae</taxon>
        <taxon>Wickerhamomyces</taxon>
    </lineage>
</organism>
<protein>
    <recommendedName>
        <fullName evidence="4">RRM domain-containing protein</fullName>
    </recommendedName>
</protein>
<gene>
    <name evidence="5" type="ORF">WICPIJ_003392</name>
</gene>
<dbReference type="GO" id="GO:0005634">
    <property type="term" value="C:nucleus"/>
    <property type="evidence" value="ECO:0007669"/>
    <property type="project" value="TreeGrafter"/>
</dbReference>
<proteinExistence type="predicted"/>
<keyword evidence="1 2" id="KW-0694">RNA-binding</keyword>
<dbReference type="Pfam" id="PF00076">
    <property type="entry name" value="RRM_1"/>
    <property type="match status" value="3"/>
</dbReference>
<dbReference type="InterPro" id="IPR050502">
    <property type="entry name" value="Euk_RNA-bind_prot"/>
</dbReference>
<name>A0A9P8Q9Y0_WICPI</name>
<feature type="region of interest" description="Disordered" evidence="3">
    <location>
        <begin position="1"/>
        <end position="95"/>
    </location>
</feature>
<evidence type="ECO:0000313" key="6">
    <source>
        <dbReference type="Proteomes" id="UP000774326"/>
    </source>
</evidence>
<feature type="compositionally biased region" description="Basic and acidic residues" evidence="3">
    <location>
        <begin position="182"/>
        <end position="236"/>
    </location>
</feature>
<dbReference type="SMART" id="SM00360">
    <property type="entry name" value="RRM"/>
    <property type="match status" value="3"/>
</dbReference>
<accession>A0A9P8Q9Y0</accession>
<dbReference type="AlphaFoldDB" id="A0A9P8Q9Y0"/>
<dbReference type="PANTHER" id="PTHR48025">
    <property type="entry name" value="OS02G0815200 PROTEIN"/>
    <property type="match status" value="1"/>
</dbReference>
<feature type="domain" description="RRM" evidence="4">
    <location>
        <begin position="96"/>
        <end position="172"/>
    </location>
</feature>
<dbReference type="InterPro" id="IPR000504">
    <property type="entry name" value="RRM_dom"/>
</dbReference>
<reference evidence="5" key="2">
    <citation type="submission" date="2021-01" db="EMBL/GenBank/DDBJ databases">
        <authorList>
            <person name="Schikora-Tamarit M.A."/>
        </authorList>
    </citation>
    <scope>NUCLEOTIDE SEQUENCE</scope>
    <source>
        <strain evidence="5">CBS2887</strain>
    </source>
</reference>